<reference evidence="2" key="1">
    <citation type="journal article" date="2020" name="bioRxiv">
        <title>Hybrid origin of Populus tomentosa Carr. identified through genome sequencing and phylogenomic analysis.</title>
        <authorList>
            <person name="An X."/>
            <person name="Gao K."/>
            <person name="Chen Z."/>
            <person name="Li J."/>
            <person name="Yang X."/>
            <person name="Yang X."/>
            <person name="Zhou J."/>
            <person name="Guo T."/>
            <person name="Zhao T."/>
            <person name="Huang S."/>
            <person name="Miao D."/>
            <person name="Khan W.U."/>
            <person name="Rao P."/>
            <person name="Ye M."/>
            <person name="Lei B."/>
            <person name="Liao W."/>
            <person name="Wang J."/>
            <person name="Ji L."/>
            <person name="Li Y."/>
            <person name="Guo B."/>
            <person name="Mustafa N.S."/>
            <person name="Li S."/>
            <person name="Yun Q."/>
            <person name="Keller S.R."/>
            <person name="Mao J."/>
            <person name="Zhang R."/>
            <person name="Strauss S.H."/>
        </authorList>
    </citation>
    <scope>NUCLEOTIDE SEQUENCE</scope>
    <source>
        <strain evidence="2">GM15</strain>
        <tissue evidence="2">Leaf</tissue>
    </source>
</reference>
<feature type="compositionally biased region" description="Pro residues" evidence="1">
    <location>
        <begin position="137"/>
        <end position="152"/>
    </location>
</feature>
<feature type="compositionally biased region" description="Polar residues" evidence="1">
    <location>
        <begin position="91"/>
        <end position="101"/>
    </location>
</feature>
<sequence>MPKTMKSPVTSAVFLATTLAFVGLIAINGSQARILPDSLGLEVATPPNYGGTYSPPPPSLIPSQRSKELTSNYEKYSSPPPPSPKAEPSIGQVTPSYGRTTASPPPPPKPASPKAQLEMGSQCSDGCISMITNLERPSPPPPPPPKPSPPSHPITFDLEPKVHAGSPPGQKVFST</sequence>
<feature type="compositionally biased region" description="Polar residues" evidence="1">
    <location>
        <begin position="61"/>
        <end position="75"/>
    </location>
</feature>
<evidence type="ECO:0000313" key="2">
    <source>
        <dbReference type="EMBL" id="KAG6781536.1"/>
    </source>
</evidence>
<feature type="region of interest" description="Disordered" evidence="1">
    <location>
        <begin position="43"/>
        <end position="175"/>
    </location>
</feature>
<evidence type="ECO:0000313" key="3">
    <source>
        <dbReference type="Proteomes" id="UP000886885"/>
    </source>
</evidence>
<protein>
    <submittedName>
        <fullName evidence="2">Uncharacterized protein</fullName>
    </submittedName>
</protein>
<evidence type="ECO:0000256" key="1">
    <source>
        <dbReference type="SAM" id="MobiDB-lite"/>
    </source>
</evidence>
<keyword evidence="3" id="KW-1185">Reference proteome</keyword>
<dbReference type="AlphaFoldDB" id="A0A8X8CZC9"/>
<organism evidence="2 3">
    <name type="scientific">Populus tomentosa</name>
    <name type="common">Chinese white poplar</name>
    <dbReference type="NCBI Taxonomy" id="118781"/>
    <lineage>
        <taxon>Eukaryota</taxon>
        <taxon>Viridiplantae</taxon>
        <taxon>Streptophyta</taxon>
        <taxon>Embryophyta</taxon>
        <taxon>Tracheophyta</taxon>
        <taxon>Spermatophyta</taxon>
        <taxon>Magnoliopsida</taxon>
        <taxon>eudicotyledons</taxon>
        <taxon>Gunneridae</taxon>
        <taxon>Pentapetalae</taxon>
        <taxon>rosids</taxon>
        <taxon>fabids</taxon>
        <taxon>Malpighiales</taxon>
        <taxon>Salicaceae</taxon>
        <taxon>Saliceae</taxon>
        <taxon>Populus</taxon>
    </lineage>
</organism>
<dbReference type="OrthoDB" id="849635at2759"/>
<accession>A0A8X8CZC9</accession>
<dbReference type="Proteomes" id="UP000886885">
    <property type="component" value="Chromosome 3D"/>
</dbReference>
<proteinExistence type="predicted"/>
<gene>
    <name evidence="2" type="ORF">POTOM_014447</name>
</gene>
<dbReference type="EMBL" id="JAAWWB010000006">
    <property type="protein sequence ID" value="KAG6781536.1"/>
    <property type="molecule type" value="Genomic_DNA"/>
</dbReference>
<name>A0A8X8CZC9_POPTO</name>
<comment type="caution">
    <text evidence="2">The sequence shown here is derived from an EMBL/GenBank/DDBJ whole genome shotgun (WGS) entry which is preliminary data.</text>
</comment>